<dbReference type="SUPFAM" id="SSF51182">
    <property type="entry name" value="RmlC-like cupins"/>
    <property type="match status" value="1"/>
</dbReference>
<dbReference type="Proteomes" id="UP000070612">
    <property type="component" value="Unassembled WGS sequence"/>
</dbReference>
<reference evidence="2 3" key="1">
    <citation type="submission" date="2015-07" db="EMBL/GenBank/DDBJ databases">
        <title>A draft genome sequence of Mycobacterium wolinskyi.</title>
        <authorList>
            <person name="de Man T.J."/>
            <person name="Perry K.A."/>
            <person name="Coulliette A.D."/>
            <person name="Jensen B."/>
            <person name="Toney N.C."/>
            <person name="Limbago B.M."/>
            <person name="Noble-Wang J."/>
        </authorList>
    </citation>
    <scope>NUCLEOTIDE SEQUENCE [LARGE SCALE GENOMIC DNA]</scope>
    <source>
        <strain evidence="2 3">CDC_01</strain>
    </source>
</reference>
<keyword evidence="3" id="KW-1185">Reference proteome</keyword>
<protein>
    <recommendedName>
        <fullName evidence="1">Cupin type-2 domain-containing protein</fullName>
    </recommendedName>
</protein>
<dbReference type="Pfam" id="PF07883">
    <property type="entry name" value="Cupin_2"/>
    <property type="match status" value="1"/>
</dbReference>
<evidence type="ECO:0000313" key="3">
    <source>
        <dbReference type="Proteomes" id="UP000070612"/>
    </source>
</evidence>
<dbReference type="InterPro" id="IPR013096">
    <property type="entry name" value="Cupin_2"/>
</dbReference>
<dbReference type="EMBL" id="LGTW01000004">
    <property type="protein sequence ID" value="KWX24657.1"/>
    <property type="molecule type" value="Genomic_DNA"/>
</dbReference>
<dbReference type="InterPro" id="IPR011051">
    <property type="entry name" value="RmlC_Cupin_sf"/>
</dbReference>
<evidence type="ECO:0000259" key="1">
    <source>
        <dbReference type="Pfam" id="PF07883"/>
    </source>
</evidence>
<dbReference type="InterPro" id="IPR014710">
    <property type="entry name" value="RmlC-like_jellyroll"/>
</dbReference>
<sequence length="133" mass="14935">MTERQRPVVIPLSDVTPIPAAEAPTKVRISRIITRAKHGSNLTQGVCWMDPGEETNHWSSAAENDTEPGDHWYGPVDETYYIIAGTLRFTWDEDVVDLKPGDTVYLAPGWTYHLANVSDQPAFFVYNMTPAQE</sequence>
<dbReference type="Gene3D" id="2.60.120.10">
    <property type="entry name" value="Jelly Rolls"/>
    <property type="match status" value="1"/>
</dbReference>
<name>A0A132PR27_9MYCO</name>
<accession>A0A132PR27</accession>
<gene>
    <name evidence="2" type="ORF">AFM11_08250</name>
</gene>
<dbReference type="RefSeq" id="WP_067846362.1">
    <property type="nucleotide sequence ID" value="NZ_LGTW01000004.1"/>
</dbReference>
<evidence type="ECO:0000313" key="2">
    <source>
        <dbReference type="EMBL" id="KWX24657.1"/>
    </source>
</evidence>
<feature type="domain" description="Cupin type-2" evidence="1">
    <location>
        <begin position="67"/>
        <end position="124"/>
    </location>
</feature>
<proteinExistence type="predicted"/>
<dbReference type="PATRIC" id="fig|59750.3.peg.5501"/>
<organism evidence="2 3">
    <name type="scientific">Mycolicibacterium wolinskyi</name>
    <dbReference type="NCBI Taxonomy" id="59750"/>
    <lineage>
        <taxon>Bacteria</taxon>
        <taxon>Bacillati</taxon>
        <taxon>Actinomycetota</taxon>
        <taxon>Actinomycetes</taxon>
        <taxon>Mycobacteriales</taxon>
        <taxon>Mycobacteriaceae</taxon>
        <taxon>Mycolicibacterium</taxon>
    </lineage>
</organism>
<comment type="caution">
    <text evidence="2">The sequence shown here is derived from an EMBL/GenBank/DDBJ whole genome shotgun (WGS) entry which is preliminary data.</text>
</comment>
<dbReference type="AlphaFoldDB" id="A0A132PR27"/>